<evidence type="ECO:0000256" key="1">
    <source>
        <dbReference type="SAM" id="Phobius"/>
    </source>
</evidence>
<protein>
    <submittedName>
        <fullName evidence="2">DUF998 domain-containing protein</fullName>
    </submittedName>
</protein>
<sequence length="204" mass="20762">MSLSARLRLPVALAAIASVVIAALLAGMATEGYSQLRHPLGWLGARQLGVPGTLFGLFAFVLPGLGGAWLALELRGRLPAAAGWAARIGTQLALLAALGFAAQGVLPLDLEAVDEGASRLHATAWLLWALAFPLGALLLAGGLWRMGGWRRFAALTALAGMLVVAGGFLGSGWIGAAGAQRVAFAAWLGWGVLAALAPLNRGAA</sequence>
<keyword evidence="1" id="KW-0472">Membrane</keyword>
<evidence type="ECO:0000313" key="3">
    <source>
        <dbReference type="Proteomes" id="UP001597033"/>
    </source>
</evidence>
<keyword evidence="3" id="KW-1185">Reference proteome</keyword>
<keyword evidence="1" id="KW-0812">Transmembrane</keyword>
<accession>A0ABW3LZZ3</accession>
<dbReference type="EMBL" id="JBHTKN010000006">
    <property type="protein sequence ID" value="MFD1042624.1"/>
    <property type="molecule type" value="Genomic_DNA"/>
</dbReference>
<gene>
    <name evidence="2" type="ORF">ACFQ2N_09725</name>
</gene>
<feature type="transmembrane region" description="Helical" evidence="1">
    <location>
        <begin position="122"/>
        <end position="140"/>
    </location>
</feature>
<dbReference type="Proteomes" id="UP001597033">
    <property type="component" value="Unassembled WGS sequence"/>
</dbReference>
<feature type="transmembrane region" description="Helical" evidence="1">
    <location>
        <begin position="7"/>
        <end position="28"/>
    </location>
</feature>
<name>A0ABW3LZZ3_9GAMM</name>
<reference evidence="3" key="1">
    <citation type="journal article" date="2019" name="Int. J. Syst. Evol. Microbiol.">
        <title>The Global Catalogue of Microorganisms (GCM) 10K type strain sequencing project: providing services to taxonomists for standard genome sequencing and annotation.</title>
        <authorList>
            <consortium name="The Broad Institute Genomics Platform"/>
            <consortium name="The Broad Institute Genome Sequencing Center for Infectious Disease"/>
            <person name="Wu L."/>
            <person name="Ma J."/>
        </authorList>
    </citation>
    <scope>NUCLEOTIDE SEQUENCE [LARGE SCALE GENOMIC DNA]</scope>
    <source>
        <strain evidence="3">CCUG 55854</strain>
    </source>
</reference>
<feature type="transmembrane region" description="Helical" evidence="1">
    <location>
        <begin position="152"/>
        <end position="176"/>
    </location>
</feature>
<evidence type="ECO:0000313" key="2">
    <source>
        <dbReference type="EMBL" id="MFD1042624.1"/>
    </source>
</evidence>
<feature type="transmembrane region" description="Helical" evidence="1">
    <location>
        <begin position="84"/>
        <end position="102"/>
    </location>
</feature>
<feature type="transmembrane region" description="Helical" evidence="1">
    <location>
        <begin position="182"/>
        <end position="199"/>
    </location>
</feature>
<proteinExistence type="predicted"/>
<comment type="caution">
    <text evidence="2">The sequence shown here is derived from an EMBL/GenBank/DDBJ whole genome shotgun (WGS) entry which is preliminary data.</text>
</comment>
<feature type="transmembrane region" description="Helical" evidence="1">
    <location>
        <begin position="48"/>
        <end position="72"/>
    </location>
</feature>
<keyword evidence="1" id="KW-1133">Transmembrane helix</keyword>
<organism evidence="2 3">
    <name type="scientific">Pseudoxanthomonas kaohsiungensis</name>
    <dbReference type="NCBI Taxonomy" id="283923"/>
    <lineage>
        <taxon>Bacteria</taxon>
        <taxon>Pseudomonadati</taxon>
        <taxon>Pseudomonadota</taxon>
        <taxon>Gammaproteobacteria</taxon>
        <taxon>Lysobacterales</taxon>
        <taxon>Lysobacteraceae</taxon>
        <taxon>Pseudoxanthomonas</taxon>
    </lineage>
</organism>
<dbReference type="RefSeq" id="WP_162376598.1">
    <property type="nucleotide sequence ID" value="NZ_JBHTKN010000006.1"/>
</dbReference>